<evidence type="ECO:0000256" key="5">
    <source>
        <dbReference type="ARBA" id="ARBA00022842"/>
    </source>
</evidence>
<dbReference type="InterPro" id="IPR011896">
    <property type="entry name" value="OFOB"/>
</dbReference>
<evidence type="ECO:0000313" key="13">
    <source>
        <dbReference type="Proteomes" id="UP000178377"/>
    </source>
</evidence>
<dbReference type="GO" id="GO:0016625">
    <property type="term" value="F:oxidoreductase activity, acting on the aldehyde or oxo group of donors, iron-sulfur protein as acceptor"/>
    <property type="evidence" value="ECO:0007669"/>
    <property type="project" value="UniProtKB-ARBA"/>
</dbReference>
<keyword evidence="6" id="KW-0560">Oxidoreductase</keyword>
<keyword evidence="8" id="KW-0411">Iron-sulfur</keyword>
<accession>A0A1F5PN54</accession>
<evidence type="ECO:0000256" key="7">
    <source>
        <dbReference type="ARBA" id="ARBA00023004"/>
    </source>
</evidence>
<comment type="cofactor">
    <cofactor evidence="2">
        <name>thiamine diphosphate</name>
        <dbReference type="ChEBI" id="CHEBI:58937"/>
    </cofactor>
</comment>
<dbReference type="NCBIfam" id="TIGR02177">
    <property type="entry name" value="PorB_KorB"/>
    <property type="match status" value="1"/>
</dbReference>
<keyword evidence="7" id="KW-0408">Iron</keyword>
<dbReference type="InterPro" id="IPR029061">
    <property type="entry name" value="THDP-binding"/>
</dbReference>
<feature type="domain" description="Pyruvate ferredoxin oxidoreductase beta subunit C-terminal" evidence="11">
    <location>
        <begin position="207"/>
        <end position="271"/>
    </location>
</feature>
<organism evidence="12 13">
    <name type="scientific">Candidatus Doudnabacteria bacterium RIFCSPHIGHO2_01_FULL_50_11</name>
    <dbReference type="NCBI Taxonomy" id="1817828"/>
    <lineage>
        <taxon>Bacteria</taxon>
        <taxon>Candidatus Doudnaibacteriota</taxon>
    </lineage>
</organism>
<dbReference type="PANTHER" id="PTHR48084">
    <property type="entry name" value="2-OXOGLUTARATE OXIDOREDUCTASE SUBUNIT KORB-RELATED"/>
    <property type="match status" value="1"/>
</dbReference>
<evidence type="ECO:0000313" key="12">
    <source>
        <dbReference type="EMBL" id="OGE91234.1"/>
    </source>
</evidence>
<evidence type="ECO:0000256" key="8">
    <source>
        <dbReference type="ARBA" id="ARBA00023014"/>
    </source>
</evidence>
<keyword evidence="4" id="KW-0479">Metal-binding</keyword>
<feature type="domain" description="Thiamine pyrophosphate enzyme TPP-binding" evidence="10">
    <location>
        <begin position="63"/>
        <end position="203"/>
    </location>
</feature>
<dbReference type="InterPro" id="IPR051457">
    <property type="entry name" value="2-oxoacid:Fd_oxidoreductase"/>
</dbReference>
<proteinExistence type="predicted"/>
<dbReference type="GO" id="GO:0045333">
    <property type="term" value="P:cellular respiration"/>
    <property type="evidence" value="ECO:0007669"/>
    <property type="project" value="UniProtKB-ARBA"/>
</dbReference>
<dbReference type="GO" id="GO:0046872">
    <property type="term" value="F:metal ion binding"/>
    <property type="evidence" value="ECO:0007669"/>
    <property type="project" value="UniProtKB-KW"/>
</dbReference>
<evidence type="ECO:0000259" key="11">
    <source>
        <dbReference type="Pfam" id="PF12367"/>
    </source>
</evidence>
<evidence type="ECO:0000256" key="3">
    <source>
        <dbReference type="ARBA" id="ARBA00001966"/>
    </source>
</evidence>
<dbReference type="InterPro" id="IPR032686">
    <property type="entry name" value="PFO_beta_C"/>
</dbReference>
<dbReference type="Pfam" id="PF12367">
    <property type="entry name" value="PFO_beta_C"/>
    <property type="match status" value="1"/>
</dbReference>
<comment type="cofactor">
    <cofactor evidence="3">
        <name>[4Fe-4S] cluster</name>
        <dbReference type="ChEBI" id="CHEBI:49883"/>
    </cofactor>
</comment>
<dbReference type="CDD" id="cd03375">
    <property type="entry name" value="TPP_OGFOR"/>
    <property type="match status" value="1"/>
</dbReference>
<reference evidence="12 13" key="1">
    <citation type="journal article" date="2016" name="Nat. Commun.">
        <title>Thousands of microbial genomes shed light on interconnected biogeochemical processes in an aquifer system.</title>
        <authorList>
            <person name="Anantharaman K."/>
            <person name="Brown C.T."/>
            <person name="Hug L.A."/>
            <person name="Sharon I."/>
            <person name="Castelle C.J."/>
            <person name="Probst A.J."/>
            <person name="Thomas B.C."/>
            <person name="Singh A."/>
            <person name="Wilkins M.J."/>
            <person name="Karaoz U."/>
            <person name="Brodie E.L."/>
            <person name="Williams K.H."/>
            <person name="Hubbard S.S."/>
            <person name="Banfield J.F."/>
        </authorList>
    </citation>
    <scope>NUCLEOTIDE SEQUENCE [LARGE SCALE GENOMIC DNA]</scope>
</reference>
<dbReference type="STRING" id="1817828.A2722_01865"/>
<dbReference type="EMBL" id="MFEO01000003">
    <property type="protein sequence ID" value="OGE91234.1"/>
    <property type="molecule type" value="Genomic_DNA"/>
</dbReference>
<comment type="caution">
    <text evidence="12">The sequence shown here is derived from an EMBL/GenBank/DDBJ whole genome shotgun (WGS) entry which is preliminary data.</text>
</comment>
<comment type="cofactor">
    <cofactor evidence="1">
        <name>Mg(2+)</name>
        <dbReference type="ChEBI" id="CHEBI:18420"/>
    </cofactor>
</comment>
<evidence type="ECO:0008006" key="14">
    <source>
        <dbReference type="Google" id="ProtNLM"/>
    </source>
</evidence>
<dbReference type="GO" id="GO:0051536">
    <property type="term" value="F:iron-sulfur cluster binding"/>
    <property type="evidence" value="ECO:0007669"/>
    <property type="project" value="UniProtKB-KW"/>
</dbReference>
<evidence type="ECO:0000256" key="9">
    <source>
        <dbReference type="ARBA" id="ARBA00023052"/>
    </source>
</evidence>
<keyword evidence="5" id="KW-0460">Magnesium</keyword>
<evidence type="ECO:0000256" key="6">
    <source>
        <dbReference type="ARBA" id="ARBA00023002"/>
    </source>
</evidence>
<evidence type="ECO:0000256" key="4">
    <source>
        <dbReference type="ARBA" id="ARBA00022723"/>
    </source>
</evidence>
<dbReference type="Gene3D" id="3.40.50.970">
    <property type="match status" value="1"/>
</dbReference>
<evidence type="ECO:0000256" key="2">
    <source>
        <dbReference type="ARBA" id="ARBA00001964"/>
    </source>
</evidence>
<evidence type="ECO:0000259" key="10">
    <source>
        <dbReference type="Pfam" id="PF02775"/>
    </source>
</evidence>
<dbReference type="SUPFAM" id="SSF52518">
    <property type="entry name" value="Thiamin diphosphate-binding fold (THDP-binding)"/>
    <property type="match status" value="1"/>
</dbReference>
<evidence type="ECO:0000256" key="1">
    <source>
        <dbReference type="ARBA" id="ARBA00001946"/>
    </source>
</evidence>
<dbReference type="InterPro" id="IPR011766">
    <property type="entry name" value="TPP_enzyme_TPP-bd"/>
</dbReference>
<dbReference type="AlphaFoldDB" id="A0A1F5PN54"/>
<dbReference type="GO" id="GO:0030976">
    <property type="term" value="F:thiamine pyrophosphate binding"/>
    <property type="evidence" value="ECO:0007669"/>
    <property type="project" value="InterPro"/>
</dbReference>
<gene>
    <name evidence="12" type="ORF">A2722_01865</name>
</gene>
<keyword evidence="9" id="KW-0786">Thiamine pyrophosphate</keyword>
<protein>
    <recommendedName>
        <fullName evidence="14">2-oxoacid ferredoxin oxidoreductase</fullName>
    </recommendedName>
</protein>
<dbReference type="Proteomes" id="UP000178377">
    <property type="component" value="Unassembled WGS sequence"/>
</dbReference>
<name>A0A1F5PN54_9BACT</name>
<dbReference type="PANTHER" id="PTHR48084:SF2">
    <property type="entry name" value="PYRUVATE FERREDOXIN_FLAVODOXIN OXIDOREDUCTASE, BETA SUBUNIT"/>
    <property type="match status" value="1"/>
</dbReference>
<sequence>MPNPQLTNPLRAEDFNSEHFPTWCPGCGDFGIWASLKNALVKLNLPPHRVVLVFGIGCSGNFSSFVKGNVFHSLHGRALPAAIGAKLANHELDVIVIGGDGDGFAEGLNHFIQTVRSNINITYVVHDNHVYSLTVGQASPTSMKGFKGKAHPEGAFEYQLNPISLAITSGGTFVARGFAGDIPHLSDLIVQGVKHRGFSFIDVMQPCPTFNPELSYDWYRQRIYKLETTGYMPDNHFKAWEISQQPFDEKIPLGVFYREERDILEDHFPQLSRAPLVKHDLSKIDITSLLEEFM</sequence>
<dbReference type="Pfam" id="PF02775">
    <property type="entry name" value="TPP_enzyme_C"/>
    <property type="match status" value="1"/>
</dbReference>